<accession>A0A426SD82</accession>
<evidence type="ECO:0000313" key="8">
    <source>
        <dbReference type="Proteomes" id="UP000276379"/>
    </source>
</evidence>
<dbReference type="GO" id="GO:0032259">
    <property type="term" value="P:methylation"/>
    <property type="evidence" value="ECO:0007669"/>
    <property type="project" value="UniProtKB-KW"/>
</dbReference>
<comment type="caution">
    <text evidence="7">The sequence shown here is derived from an EMBL/GenBank/DDBJ whole genome shotgun (WGS) entry which is preliminary data.</text>
</comment>
<dbReference type="Pfam" id="PF08100">
    <property type="entry name" value="Dimerisation"/>
    <property type="match status" value="1"/>
</dbReference>
<proteinExistence type="predicted"/>
<keyword evidence="8" id="KW-1185">Reference proteome</keyword>
<dbReference type="Gene3D" id="1.10.10.10">
    <property type="entry name" value="Winged helix-like DNA-binding domain superfamily/Winged helix DNA-binding domain"/>
    <property type="match status" value="1"/>
</dbReference>
<protein>
    <submittedName>
        <fullName evidence="7">Methyltransferase</fullName>
    </submittedName>
</protein>
<feature type="active site" description="Proton acceptor" evidence="4">
    <location>
        <position position="245"/>
    </location>
</feature>
<dbReference type="PANTHER" id="PTHR43712">
    <property type="entry name" value="PUTATIVE (AFU_ORTHOLOGUE AFUA_4G14580)-RELATED"/>
    <property type="match status" value="1"/>
</dbReference>
<dbReference type="InterPro" id="IPR016461">
    <property type="entry name" value="COMT-like"/>
</dbReference>
<dbReference type="AlphaFoldDB" id="A0A426SD82"/>
<dbReference type="RefSeq" id="WP_125212801.1">
    <property type="nucleotide sequence ID" value="NZ_PDES01000002.1"/>
</dbReference>
<dbReference type="Proteomes" id="UP000276379">
    <property type="component" value="Unassembled WGS sequence"/>
</dbReference>
<evidence type="ECO:0000259" key="5">
    <source>
        <dbReference type="Pfam" id="PF00891"/>
    </source>
</evidence>
<dbReference type="InterPro" id="IPR001077">
    <property type="entry name" value="COMT_C"/>
</dbReference>
<sequence length="336" mass="36632">MTTTAWETATAADILRLGNRFCDAKALLTAVRLDLFTVLDEGPADAEALRARLGLHGRGLTDFLDLLTTLGLLRRDSDRRYRNAEGAARYLVSGRPGAVGGFLRGSDLNLYPVYGRLAEALRTGEPQAYTDYTGMLDDPEATGAFVRMMDGLTQGLGTLLTEAYDFSGHRSVLDVGGCRGGLVKQLLTERPALEGHVFDLPQLEPFFQENLAELIRAGQAVFHPGDFFRDPLPTADVLVLGHILHDWGPEQRRHLLHKAFDAVTPGGAVLVYDRMLGEREDDTENLVASLNMLLVTDGGAEYTVAELSAEARAAGFIGISHRPLADFDTLVIARRP</sequence>
<keyword evidence="2 7" id="KW-0808">Transferase</keyword>
<dbReference type="PIRSF" id="PIRSF005739">
    <property type="entry name" value="O-mtase"/>
    <property type="match status" value="1"/>
</dbReference>
<evidence type="ECO:0000259" key="6">
    <source>
        <dbReference type="Pfam" id="PF08100"/>
    </source>
</evidence>
<evidence type="ECO:0000256" key="3">
    <source>
        <dbReference type="ARBA" id="ARBA00022691"/>
    </source>
</evidence>
<dbReference type="InterPro" id="IPR012967">
    <property type="entry name" value="COMT_dimerisation"/>
</dbReference>
<dbReference type="SUPFAM" id="SSF46785">
    <property type="entry name" value="Winged helix' DNA-binding domain"/>
    <property type="match status" value="1"/>
</dbReference>
<dbReference type="InterPro" id="IPR029063">
    <property type="entry name" value="SAM-dependent_MTases_sf"/>
</dbReference>
<dbReference type="Pfam" id="PF00891">
    <property type="entry name" value="Methyltransf_2"/>
    <property type="match status" value="1"/>
</dbReference>
<evidence type="ECO:0000256" key="4">
    <source>
        <dbReference type="PIRSR" id="PIRSR005739-1"/>
    </source>
</evidence>
<organism evidence="7 8">
    <name type="scientific">Streptomyces griseofuscus</name>
    <dbReference type="NCBI Taxonomy" id="146922"/>
    <lineage>
        <taxon>Bacteria</taxon>
        <taxon>Bacillati</taxon>
        <taxon>Actinomycetota</taxon>
        <taxon>Actinomycetes</taxon>
        <taxon>Kitasatosporales</taxon>
        <taxon>Streptomycetaceae</taxon>
        <taxon>Streptomyces</taxon>
    </lineage>
</organism>
<dbReference type="InterPro" id="IPR036388">
    <property type="entry name" value="WH-like_DNA-bd_sf"/>
</dbReference>
<keyword evidence="1 7" id="KW-0489">Methyltransferase</keyword>
<dbReference type="PROSITE" id="PS51683">
    <property type="entry name" value="SAM_OMT_II"/>
    <property type="match status" value="1"/>
</dbReference>
<dbReference type="PANTHER" id="PTHR43712:SF2">
    <property type="entry name" value="O-METHYLTRANSFERASE CICE"/>
    <property type="match status" value="1"/>
</dbReference>
<evidence type="ECO:0000256" key="2">
    <source>
        <dbReference type="ARBA" id="ARBA00022679"/>
    </source>
</evidence>
<reference evidence="7 8" key="1">
    <citation type="submission" date="2017-10" db="EMBL/GenBank/DDBJ databases">
        <title>Draft genome of actinobacteria isolated from guarana (Paullinia cupana (Mart.) Ducke.</title>
        <authorList>
            <person name="Siqueira K.A."/>
            <person name="Liotti R.G."/>
            <person name="Mendes T.A."/>
            <person name="Soares M.A."/>
        </authorList>
    </citation>
    <scope>NUCLEOTIDE SEQUENCE [LARGE SCALE GENOMIC DNA]</scope>
    <source>
        <strain evidence="7 8">199</strain>
    </source>
</reference>
<dbReference type="GO" id="GO:0008171">
    <property type="term" value="F:O-methyltransferase activity"/>
    <property type="evidence" value="ECO:0007669"/>
    <property type="project" value="InterPro"/>
</dbReference>
<dbReference type="InterPro" id="IPR036390">
    <property type="entry name" value="WH_DNA-bd_sf"/>
</dbReference>
<evidence type="ECO:0000256" key="1">
    <source>
        <dbReference type="ARBA" id="ARBA00022603"/>
    </source>
</evidence>
<name>A0A426SD82_9ACTN</name>
<feature type="domain" description="O-methyltransferase dimerisation" evidence="6">
    <location>
        <begin position="17"/>
        <end position="93"/>
    </location>
</feature>
<feature type="domain" description="O-methyltransferase C-terminal" evidence="5">
    <location>
        <begin position="114"/>
        <end position="316"/>
    </location>
</feature>
<evidence type="ECO:0000313" key="7">
    <source>
        <dbReference type="EMBL" id="RRQ88636.1"/>
    </source>
</evidence>
<dbReference type="SUPFAM" id="SSF53335">
    <property type="entry name" value="S-adenosyl-L-methionine-dependent methyltransferases"/>
    <property type="match status" value="1"/>
</dbReference>
<keyword evidence="3" id="KW-0949">S-adenosyl-L-methionine</keyword>
<dbReference type="EMBL" id="PDES01000002">
    <property type="protein sequence ID" value="RRQ88636.1"/>
    <property type="molecule type" value="Genomic_DNA"/>
</dbReference>
<dbReference type="Gene3D" id="3.40.50.150">
    <property type="entry name" value="Vaccinia Virus protein VP39"/>
    <property type="match status" value="1"/>
</dbReference>
<gene>
    <name evidence="7" type="ORF">CQW44_05680</name>
</gene>
<dbReference type="GO" id="GO:0046983">
    <property type="term" value="F:protein dimerization activity"/>
    <property type="evidence" value="ECO:0007669"/>
    <property type="project" value="InterPro"/>
</dbReference>